<accession>A0ABX7STG1</accession>
<proteinExistence type="predicted"/>
<dbReference type="PROSITE" id="PS51257">
    <property type="entry name" value="PROKAR_LIPOPROTEIN"/>
    <property type="match status" value="1"/>
</dbReference>
<evidence type="ECO:0000313" key="1">
    <source>
        <dbReference type="EMBL" id="QTD37540.1"/>
    </source>
</evidence>
<name>A0ABX7STG1_9FLAO</name>
<dbReference type="EMBL" id="CP071795">
    <property type="protein sequence ID" value="QTD37540.1"/>
    <property type="molecule type" value="Genomic_DNA"/>
</dbReference>
<organism evidence="1 2">
    <name type="scientific">Polaribacter batillariae</name>
    <dbReference type="NCBI Taxonomy" id="2808900"/>
    <lineage>
        <taxon>Bacteria</taxon>
        <taxon>Pseudomonadati</taxon>
        <taxon>Bacteroidota</taxon>
        <taxon>Flavobacteriia</taxon>
        <taxon>Flavobacteriales</taxon>
        <taxon>Flavobacteriaceae</taxon>
    </lineage>
</organism>
<evidence type="ECO:0000313" key="2">
    <source>
        <dbReference type="Proteomes" id="UP000663935"/>
    </source>
</evidence>
<dbReference type="Proteomes" id="UP000663935">
    <property type="component" value="Chromosome"/>
</dbReference>
<dbReference type="RefSeq" id="WP_207971708.1">
    <property type="nucleotide sequence ID" value="NZ_CP071795.1"/>
</dbReference>
<evidence type="ECO:0008006" key="3">
    <source>
        <dbReference type="Google" id="ProtNLM"/>
    </source>
</evidence>
<reference evidence="1 2" key="1">
    <citation type="submission" date="2021-03" db="EMBL/GenBank/DDBJ databases">
        <title>Complete genome of Polaribacter_sp.G4M1.</title>
        <authorList>
            <person name="Jeong S.W."/>
            <person name="Bae J.W."/>
        </authorList>
    </citation>
    <scope>NUCLEOTIDE SEQUENCE [LARGE SCALE GENOMIC DNA]</scope>
    <source>
        <strain evidence="1 2">G4M1</strain>
    </source>
</reference>
<keyword evidence="2" id="KW-1185">Reference proteome</keyword>
<sequence length="276" mass="32284">MSRTLNIIFALIITFSFSCSGKKNGEKPKNIEKVSSVEVLEENQINTNELDKSEKVLFERVSDNEIWIYNCLYSGFTGETTLIKVNENLKIKSAFYNYWTDVIDENSTEFKVANSKIEFSKNPFKTNDQININYELKINEISNQTKKIVNSKIITFKIKSKEMAENEENKYKKKYDFINSFNAYKIKYTDKKPELLLNIKSFKIELNSVFKINKISILFSIDTKGKVLKESIKLRTSEKLTTEQKEKITELIIEKLNYSPGYINETPVRTELYLRI</sequence>
<protein>
    <recommendedName>
        <fullName evidence="3">TonB C-terminal domain-containing protein</fullName>
    </recommendedName>
</protein>
<gene>
    <name evidence="1" type="ORF">JL193_15905</name>
</gene>